<comment type="caution">
    <text evidence="2">The sequence shown here is derived from an EMBL/GenBank/DDBJ whole genome shotgun (WGS) entry which is preliminary data.</text>
</comment>
<dbReference type="EMBL" id="BAABFT010000006">
    <property type="protein sequence ID" value="GAA4325652.1"/>
    <property type="molecule type" value="Genomic_DNA"/>
</dbReference>
<feature type="domain" description="DinB-like" evidence="1">
    <location>
        <begin position="15"/>
        <end position="144"/>
    </location>
</feature>
<dbReference type="SUPFAM" id="SSF109854">
    <property type="entry name" value="DinB/YfiT-like putative metalloenzymes"/>
    <property type="match status" value="1"/>
</dbReference>
<evidence type="ECO:0000313" key="3">
    <source>
        <dbReference type="Proteomes" id="UP001500582"/>
    </source>
</evidence>
<keyword evidence="3" id="KW-1185">Reference proteome</keyword>
<proteinExistence type="predicted"/>
<dbReference type="Proteomes" id="UP001500582">
    <property type="component" value="Unassembled WGS sequence"/>
</dbReference>
<dbReference type="Pfam" id="PF12867">
    <property type="entry name" value="DinB_2"/>
    <property type="match status" value="1"/>
</dbReference>
<evidence type="ECO:0000313" key="2">
    <source>
        <dbReference type="EMBL" id="GAA4325652.1"/>
    </source>
</evidence>
<dbReference type="RefSeq" id="WP_345211734.1">
    <property type="nucleotide sequence ID" value="NZ_BAABFT010000006.1"/>
</dbReference>
<organism evidence="2 3">
    <name type="scientific">Mucilaginibacter gynuensis</name>
    <dbReference type="NCBI Taxonomy" id="1302236"/>
    <lineage>
        <taxon>Bacteria</taxon>
        <taxon>Pseudomonadati</taxon>
        <taxon>Bacteroidota</taxon>
        <taxon>Sphingobacteriia</taxon>
        <taxon>Sphingobacteriales</taxon>
        <taxon>Sphingobacteriaceae</taxon>
        <taxon>Mucilaginibacter</taxon>
    </lineage>
</organism>
<dbReference type="Gene3D" id="1.20.120.450">
    <property type="entry name" value="dinb family like domain"/>
    <property type="match status" value="1"/>
</dbReference>
<dbReference type="InterPro" id="IPR034660">
    <property type="entry name" value="DinB/YfiT-like"/>
</dbReference>
<gene>
    <name evidence="2" type="ORF">GCM10023149_28130</name>
</gene>
<accession>A0ABP8GKG2</accession>
<reference evidence="3" key="1">
    <citation type="journal article" date="2019" name="Int. J. Syst. Evol. Microbiol.">
        <title>The Global Catalogue of Microorganisms (GCM) 10K type strain sequencing project: providing services to taxonomists for standard genome sequencing and annotation.</title>
        <authorList>
            <consortium name="The Broad Institute Genomics Platform"/>
            <consortium name="The Broad Institute Genome Sequencing Center for Infectious Disease"/>
            <person name="Wu L."/>
            <person name="Ma J."/>
        </authorList>
    </citation>
    <scope>NUCLEOTIDE SEQUENCE [LARGE SCALE GENOMIC DNA]</scope>
    <source>
        <strain evidence="3">JCM 17705</strain>
    </source>
</reference>
<sequence length="153" mass="17555">MLRAIEILQKPRLYVLNILENYTVEQLNEVPAGFNNNIIWNLGHMVAAQQGICYVRTGVPILIEQDFFDAYKPGTKPERFVDADGIKHIKGLMLSTLEQLEQDYTNQIFKEYTPVVTRYGVELGNIDNAINFLPFHDGLHIGYIMSIRKVLTK</sequence>
<protein>
    <submittedName>
        <fullName evidence="2">DinB family protein</fullName>
    </submittedName>
</protein>
<dbReference type="InterPro" id="IPR024775">
    <property type="entry name" value="DinB-like"/>
</dbReference>
<evidence type="ECO:0000259" key="1">
    <source>
        <dbReference type="Pfam" id="PF12867"/>
    </source>
</evidence>
<name>A0ABP8GKG2_9SPHI</name>